<dbReference type="Pfam" id="PF25825">
    <property type="entry name" value="SAPC2_N"/>
    <property type="match status" value="1"/>
</dbReference>
<feature type="compositionally biased region" description="Polar residues" evidence="1">
    <location>
        <begin position="196"/>
        <end position="210"/>
    </location>
</feature>
<comment type="caution">
    <text evidence="3">The sequence shown here is derived from an EMBL/GenBank/DDBJ whole genome shotgun (WGS) entry which is preliminary data.</text>
</comment>
<organism evidence="3 4">
    <name type="scientific">Plakobranchus ocellatus</name>
    <dbReference type="NCBI Taxonomy" id="259542"/>
    <lineage>
        <taxon>Eukaryota</taxon>
        <taxon>Metazoa</taxon>
        <taxon>Spiralia</taxon>
        <taxon>Lophotrochozoa</taxon>
        <taxon>Mollusca</taxon>
        <taxon>Gastropoda</taxon>
        <taxon>Heterobranchia</taxon>
        <taxon>Euthyneura</taxon>
        <taxon>Panpulmonata</taxon>
        <taxon>Sacoglossa</taxon>
        <taxon>Placobranchoidea</taxon>
        <taxon>Plakobranchidae</taxon>
        <taxon>Plakobranchus</taxon>
    </lineage>
</organism>
<dbReference type="Proteomes" id="UP000735302">
    <property type="component" value="Unassembled WGS sequence"/>
</dbReference>
<evidence type="ECO:0000313" key="3">
    <source>
        <dbReference type="EMBL" id="GFO06036.1"/>
    </source>
</evidence>
<dbReference type="PANTHER" id="PTHR14907">
    <property type="entry name" value="FI14130P"/>
    <property type="match status" value="1"/>
</dbReference>
<feature type="compositionally biased region" description="Basic residues" evidence="1">
    <location>
        <begin position="369"/>
        <end position="380"/>
    </location>
</feature>
<feature type="compositionally biased region" description="Polar residues" evidence="1">
    <location>
        <begin position="245"/>
        <end position="264"/>
    </location>
</feature>
<dbReference type="EMBL" id="BLXT01003757">
    <property type="protein sequence ID" value="GFO06036.1"/>
    <property type="molecule type" value="Genomic_DNA"/>
</dbReference>
<keyword evidence="4" id="KW-1185">Reference proteome</keyword>
<evidence type="ECO:0000259" key="2">
    <source>
        <dbReference type="Pfam" id="PF25825"/>
    </source>
</evidence>
<feature type="region of interest" description="Disordered" evidence="1">
    <location>
        <begin position="154"/>
        <end position="276"/>
    </location>
</feature>
<gene>
    <name evidence="3" type="ORF">PoB_003254100</name>
</gene>
<feature type="compositionally biased region" description="Low complexity" evidence="1">
    <location>
        <begin position="344"/>
        <end position="356"/>
    </location>
</feature>
<accession>A0AAV4ACE1</accession>
<dbReference type="InterPro" id="IPR026828">
    <property type="entry name" value="SAPC2_1/2"/>
</dbReference>
<feature type="domain" description="Suppressor APC" evidence="2">
    <location>
        <begin position="4"/>
        <end position="80"/>
    </location>
</feature>
<reference evidence="3 4" key="1">
    <citation type="journal article" date="2021" name="Elife">
        <title>Chloroplast acquisition without the gene transfer in kleptoplastic sea slugs, Plakobranchus ocellatus.</title>
        <authorList>
            <person name="Maeda T."/>
            <person name="Takahashi S."/>
            <person name="Yoshida T."/>
            <person name="Shimamura S."/>
            <person name="Takaki Y."/>
            <person name="Nagai Y."/>
            <person name="Toyoda A."/>
            <person name="Suzuki Y."/>
            <person name="Arimoto A."/>
            <person name="Ishii H."/>
            <person name="Satoh N."/>
            <person name="Nishiyama T."/>
            <person name="Hasebe M."/>
            <person name="Maruyama T."/>
            <person name="Minagawa J."/>
            <person name="Obokata J."/>
            <person name="Shigenobu S."/>
        </authorList>
    </citation>
    <scope>NUCLEOTIDE SEQUENCE [LARGE SCALE GENOMIC DNA]</scope>
</reference>
<feature type="region of interest" description="Disordered" evidence="1">
    <location>
        <begin position="509"/>
        <end position="528"/>
    </location>
</feature>
<sequence>MDTLPKQFLSSLRILFDILDENRTGLIRLQDIESRWSDDGVRGLPPGVVDGLRKVTPPNGLLSFDRFVAGLKLVLVKKRDSTDIRKPLASKENQFFSSQANEKVLQNQRFQTYHDPNKQNYEIRDYQSSNNKSAKDDYHASQHRLGERVAAAAKRFDQQRHHSDSHDGHTNMPSPINPTTGFHQATNRDGDVPMYRNSTESQQHQQQIKTGKSVAQFRGPLARDHDQPDRPPTLPPRLDRPLRVSLQQSRMRKSQSGPDLSSQPHSPPAVPPRQGNSQVLADLKNWQAAWPSGSQSSQPNLRMARRGGSASPTNRSPHHDDAIYANLDDLRAKTSRQPPVRASQKQLPQPQQPLQQTSTTGQAGPQRATVRRHGSGRRHTLSNGIDQNMLRRMKQLEEETSILHAGMAMLDSARDWYKKQLAAVADKQAMLGKVSYNDNSVEAHQERMNFQRARIAEVNQHLQTLIDSSEKGFPLHMNLAMSTGLRLGAAGGLQDTATAREVQSLREQNRKLQQEATQRRDQMSQLEREKASLVRDLFEARAKNRPTHDDTTFM</sequence>
<dbReference type="Pfam" id="PF11414">
    <property type="entry name" value="Suppressor_APC"/>
    <property type="match status" value="1"/>
</dbReference>
<evidence type="ECO:0000256" key="1">
    <source>
        <dbReference type="SAM" id="MobiDB-lite"/>
    </source>
</evidence>
<proteinExistence type="predicted"/>
<dbReference type="InterPro" id="IPR057953">
    <property type="entry name" value="SAPC2_N"/>
</dbReference>
<feature type="region of interest" description="Disordered" evidence="1">
    <location>
        <begin position="289"/>
        <end position="321"/>
    </location>
</feature>
<feature type="compositionally biased region" description="Basic and acidic residues" evidence="1">
    <location>
        <begin position="154"/>
        <end position="169"/>
    </location>
</feature>
<dbReference type="AlphaFoldDB" id="A0AAV4ACE1"/>
<name>A0AAV4ACE1_9GAST</name>
<feature type="region of interest" description="Disordered" evidence="1">
    <location>
        <begin position="333"/>
        <end position="382"/>
    </location>
</feature>
<feature type="compositionally biased region" description="Polar residues" evidence="1">
    <location>
        <begin position="171"/>
        <end position="185"/>
    </location>
</feature>
<dbReference type="PANTHER" id="PTHR14907:SF2">
    <property type="entry name" value="SUPPRESSOR APC DOMAIN-CONTAINING PROTEIN 2"/>
    <property type="match status" value="1"/>
</dbReference>
<protein>
    <recommendedName>
        <fullName evidence="2">Suppressor APC domain-containing protein</fullName>
    </recommendedName>
</protein>
<evidence type="ECO:0000313" key="4">
    <source>
        <dbReference type="Proteomes" id="UP000735302"/>
    </source>
</evidence>